<gene>
    <name evidence="1" type="ORF">WH47_10955</name>
</gene>
<proteinExistence type="predicted"/>
<sequence length="137" mass="15024">MLPLQRAVTRYGPGAPAVFPTGKSAAIFHCPTRQCICLLQPSSSSLLVLLSIPTPRLHRRKSVPPPCPTVSCALTPATRCRKSGGMVLRDTVGHVEPVIYRRDCTRKKVHGTVHGYLAPGPSGHLICRRKLTWCFMQ</sequence>
<accession>A0A0L7R9G7</accession>
<evidence type="ECO:0000313" key="2">
    <source>
        <dbReference type="Proteomes" id="UP000053825"/>
    </source>
</evidence>
<dbReference type="AlphaFoldDB" id="A0A0L7R9G7"/>
<dbReference type="Proteomes" id="UP000053825">
    <property type="component" value="Unassembled WGS sequence"/>
</dbReference>
<evidence type="ECO:0000313" key="1">
    <source>
        <dbReference type="EMBL" id="KOC67503.1"/>
    </source>
</evidence>
<organism evidence="1 2">
    <name type="scientific">Habropoda laboriosa</name>
    <dbReference type="NCBI Taxonomy" id="597456"/>
    <lineage>
        <taxon>Eukaryota</taxon>
        <taxon>Metazoa</taxon>
        <taxon>Ecdysozoa</taxon>
        <taxon>Arthropoda</taxon>
        <taxon>Hexapoda</taxon>
        <taxon>Insecta</taxon>
        <taxon>Pterygota</taxon>
        <taxon>Neoptera</taxon>
        <taxon>Endopterygota</taxon>
        <taxon>Hymenoptera</taxon>
        <taxon>Apocrita</taxon>
        <taxon>Aculeata</taxon>
        <taxon>Apoidea</taxon>
        <taxon>Anthophila</taxon>
        <taxon>Apidae</taxon>
        <taxon>Habropoda</taxon>
    </lineage>
</organism>
<name>A0A0L7R9G7_9HYME</name>
<reference evidence="1 2" key="1">
    <citation type="submission" date="2015-07" db="EMBL/GenBank/DDBJ databases">
        <title>The genome of Habropoda laboriosa.</title>
        <authorList>
            <person name="Pan H."/>
            <person name="Kapheim K."/>
        </authorList>
    </citation>
    <scope>NUCLEOTIDE SEQUENCE [LARGE SCALE GENOMIC DNA]</scope>
    <source>
        <strain evidence="1">0110345459</strain>
    </source>
</reference>
<protein>
    <submittedName>
        <fullName evidence="1">Uncharacterized protein</fullName>
    </submittedName>
</protein>
<keyword evidence="2" id="KW-1185">Reference proteome</keyword>
<dbReference type="EMBL" id="KQ414626">
    <property type="protein sequence ID" value="KOC67503.1"/>
    <property type="molecule type" value="Genomic_DNA"/>
</dbReference>